<dbReference type="GO" id="GO:0005509">
    <property type="term" value="F:calcium ion binding"/>
    <property type="evidence" value="ECO:0007669"/>
    <property type="project" value="InterPro"/>
</dbReference>
<evidence type="ECO:0000259" key="28">
    <source>
        <dbReference type="PROSITE" id="PS50026"/>
    </source>
</evidence>
<evidence type="ECO:0000313" key="34">
    <source>
        <dbReference type="Proteomes" id="UP000695023"/>
    </source>
</evidence>
<keyword evidence="10" id="KW-0677">Repeat</keyword>
<evidence type="ECO:0000256" key="16">
    <source>
        <dbReference type="ARBA" id="ARBA00023290"/>
    </source>
</evidence>
<dbReference type="InterPro" id="IPR016187">
    <property type="entry name" value="CTDL_fold"/>
</dbReference>
<comment type="similarity">
    <text evidence="3">Belongs to the aggrecan/versican proteoglycan family.</text>
</comment>
<evidence type="ECO:0000256" key="6">
    <source>
        <dbReference type="ARBA" id="ARBA00022536"/>
    </source>
</evidence>
<dbReference type="OrthoDB" id="8397620at2759"/>
<dbReference type="PROSITE" id="PS01186">
    <property type="entry name" value="EGF_2"/>
    <property type="match status" value="1"/>
</dbReference>
<evidence type="ECO:0000256" key="18">
    <source>
        <dbReference type="ARBA" id="ARBA00043896"/>
    </source>
</evidence>
<dbReference type="InterPro" id="IPR033987">
    <property type="entry name" value="CSPG_CTLD"/>
</dbReference>
<sequence length="1440" mass="157946">MIKHILILLLCLVCLCSPRPQPAPPEMAVKMEEKLAVAGSLADTVALPCYFSITQAYPSSSAQALTHTPTPAQTHSQSSDDYGRIKWTKLDGQEEKVVLVAQGLGVKLGHSFESRVSLLSYPQWFGDASLVIGKLRASDAGLYRCEVMHGLESTQVTVILTVRGVVFHYRANSSRYSLNYSEAVEACHSVDASIATPEQLTAAFEDGLDQCDAGWLADQSVRYPLTVTRPGCEGNLKNRPGVRTYGIRDPMEKYDVYCYVDKLHGEVFYPTSISSKLTWQQAREECEKHDAVLASPGHLFAAWRAGLNRCDFGWLSDGSVRYPITIPRTQCGGGQLGVRTLYKYENQTGYPDPTDRHGAFCFKVRLEEPTTTSSLMTPIVYKPDIPTYSPHATIASHVERAEIQGKGPEPVGHSPTDSPLTSTHATASATLTTTSQELVSGDILQLPPLPTTRTQPPRLDISQLDQAGPGRGETSGRGEEGSSQGNSGGSEVGATATPEITSRPSKLQEISARVETSSVEDAAAHPVPSEILTPKPDIAAGTTEVGEQPAVVFKEDYTIRAQTIFDHEKSLDIPETTSAKPPIHLIIVDVQSTNGSESVKRVLDLLNHPLNGSDIFQMASKGIQGSGEITSLEVPPIDMAQIVSFVNGKHEVTPEPQQPEEARGDQFETATPGNVNETEVEEEEDISTTPFTFETGTGEIFPQETTDKIIYLQAVYPDDVAVSGLDADTVSYVFTDAMRVNTQEPHETAVSTTYTPSVSTISTPVLLGVSKDVAHVALTDEDMEGSASNSTDDEVGSMQEGSTDGAIPTLATGHQLDARTDETEIGGTEVVTFIPDAKSQETTEQAQTGDFEGSSSGEDEASGQDVYPSDTPSLSTMLSTMISNDLYTQQPSPAVPTEIADVLGVSSGDVAVTDPDSGADQLSDEEGASGELFREVAITVSPAMAAVTFTNIKSTTAEMSKLKPFTHPSFENKSHPAVATESPSASSDIHAQFYREHADLSTMENIDQTTLSTTSSFYTSEQKSYSVPQRALIPDPAATAVAEEKFVDDDKDITPFFVESQPQMPEQTVATVQPETSSDTTYSVMTSTINITDLLPCSTNVCQNGGSCYKKGPQNVCICAPGYTGWHCETDIDECQSNPCLNGATCLDGINSFTCLCLPSYKGEFCEQDIEMCGFGWKKFQSHCYKHFTHRRTWDAAERECRIHGAHLTSILSHEEQIFVNNLGSDYQWIGLNDKMFERDFRWTDGRPMQYDHWRPNQPDSFFQSGEDCVVMIWHEGGQWNDVPCNYHLTFTCKKGTVSCGQPPVVKDARVFGATKLRYDINTLLRYQCKQGFIQRHTPTIRCQANGQWDSPKVTCTSPATYHKTFVLQRRHTQNKHQHRHYQHHTKSQEEHRQNQGQQQISNILQSDWIAIQSHRQLSKERQLQVRTRSQDQMKHSVGL</sequence>
<dbReference type="CTD" id="323465"/>
<dbReference type="InterPro" id="IPR003006">
    <property type="entry name" value="Ig/MHC_CS"/>
</dbReference>
<proteinExistence type="inferred from homology"/>
<dbReference type="SUPFAM" id="SSF48726">
    <property type="entry name" value="Immunoglobulin"/>
    <property type="match status" value="1"/>
</dbReference>
<comment type="caution">
    <text evidence="23">Lacks conserved residue(s) required for the propagation of feature annotation.</text>
</comment>
<dbReference type="InterPro" id="IPR000152">
    <property type="entry name" value="EGF-type_Asp/Asn_hydroxyl_site"/>
</dbReference>
<evidence type="ECO:0000256" key="2">
    <source>
        <dbReference type="ARBA" id="ARBA00004593"/>
    </source>
</evidence>
<feature type="domain" description="EGF-like" evidence="28">
    <location>
        <begin position="1093"/>
        <end position="1129"/>
    </location>
</feature>
<dbReference type="InterPro" id="IPR000436">
    <property type="entry name" value="Sushi_SCR_CCP_dom"/>
</dbReference>
<dbReference type="CDD" id="cd00053">
    <property type="entry name" value="EGF"/>
    <property type="match status" value="1"/>
</dbReference>
<dbReference type="InterPro" id="IPR001304">
    <property type="entry name" value="C-type_lectin-like"/>
</dbReference>
<dbReference type="CDD" id="cd03588">
    <property type="entry name" value="CLECT_CSPGs"/>
    <property type="match status" value="1"/>
</dbReference>
<evidence type="ECO:0000256" key="11">
    <source>
        <dbReference type="ARBA" id="ARBA00022837"/>
    </source>
</evidence>
<dbReference type="InterPro" id="IPR018097">
    <property type="entry name" value="EGF_Ca-bd_CS"/>
</dbReference>
<evidence type="ECO:0000256" key="19">
    <source>
        <dbReference type="ARBA" id="ARBA00044099"/>
    </source>
</evidence>
<feature type="disulfide bond" evidence="25">
    <location>
        <begin position="310"/>
        <end position="331"/>
    </location>
</feature>
<dbReference type="Gene3D" id="2.60.40.10">
    <property type="entry name" value="Immunoglobulins"/>
    <property type="match status" value="1"/>
</dbReference>
<protein>
    <recommendedName>
        <fullName evidence="19">Versican core protein</fullName>
    </recommendedName>
    <alternativeName>
        <fullName evidence="20">Chondroitin sulfate proteoglycan core protein 2</fullName>
    </alternativeName>
    <alternativeName>
        <fullName evidence="21">Large fibroblast proteoglycan</fullName>
    </alternativeName>
    <alternativeName>
        <fullName evidence="22">PG-M</fullName>
    </alternativeName>
</protein>
<feature type="region of interest" description="Disordered" evidence="26">
    <location>
        <begin position="1421"/>
        <end position="1440"/>
    </location>
</feature>
<dbReference type="PROSITE" id="PS00290">
    <property type="entry name" value="IG_MHC"/>
    <property type="match status" value="1"/>
</dbReference>
<reference evidence="35 36" key="2">
    <citation type="submission" date="2025-04" db="UniProtKB">
        <authorList>
            <consortium name="RefSeq"/>
        </authorList>
    </citation>
    <scope>IDENTIFICATION</scope>
</reference>
<dbReference type="PROSITE" id="PS50041">
    <property type="entry name" value="C_TYPE_LECTIN_2"/>
    <property type="match status" value="1"/>
</dbReference>
<dbReference type="InterPro" id="IPR018378">
    <property type="entry name" value="C-type_lectin_CS"/>
</dbReference>
<dbReference type="GO" id="GO:0005615">
    <property type="term" value="C:extracellular space"/>
    <property type="evidence" value="ECO:0007669"/>
    <property type="project" value="TreeGrafter"/>
</dbReference>
<evidence type="ECO:0000256" key="22">
    <source>
        <dbReference type="ARBA" id="ARBA00044266"/>
    </source>
</evidence>
<feature type="disulfide bond" evidence="24">
    <location>
        <begin position="1300"/>
        <end position="1343"/>
    </location>
</feature>
<accession>A0A3B4FXT5</accession>
<dbReference type="Pfam" id="PF00059">
    <property type="entry name" value="Lectin_C"/>
    <property type="match status" value="1"/>
</dbReference>
<keyword evidence="5" id="KW-0272">Extracellular matrix</keyword>
<feature type="region of interest" description="Disordered" evidence="26">
    <location>
        <begin position="433"/>
        <end position="510"/>
    </location>
</feature>
<dbReference type="SUPFAM" id="SSF57535">
    <property type="entry name" value="Complement control module/SCR domain"/>
    <property type="match status" value="1"/>
</dbReference>
<evidence type="ECO:0000313" key="33">
    <source>
        <dbReference type="Ensembl" id="ENSPNYP00000014398.1"/>
    </source>
</evidence>
<evidence type="ECO:0000256" key="3">
    <source>
        <dbReference type="ARBA" id="ARBA00006838"/>
    </source>
</evidence>
<dbReference type="SMART" id="SM00179">
    <property type="entry name" value="EGF_CA"/>
    <property type="match status" value="1"/>
</dbReference>
<dbReference type="CDD" id="cd03517">
    <property type="entry name" value="Link_domain_CSPGs_modules_1_3"/>
    <property type="match status" value="1"/>
</dbReference>
<dbReference type="Pfam" id="PF07686">
    <property type="entry name" value="V-set"/>
    <property type="match status" value="1"/>
</dbReference>
<dbReference type="PANTHER" id="PTHR22804:SF6">
    <property type="entry name" value="VERSICAN CORE PROTEIN"/>
    <property type="match status" value="1"/>
</dbReference>
<dbReference type="SMART" id="SM00406">
    <property type="entry name" value="IGv"/>
    <property type="match status" value="1"/>
</dbReference>
<evidence type="ECO:0000256" key="25">
    <source>
        <dbReference type="PROSITE-ProRule" id="PRU00323"/>
    </source>
</evidence>
<dbReference type="GO" id="GO:0033165">
    <property type="term" value="C:interphotoreceptor matrix"/>
    <property type="evidence" value="ECO:0007669"/>
    <property type="project" value="UniProtKB-SubCell"/>
</dbReference>
<keyword evidence="16" id="KW-0373">Hyaluronic acid</keyword>
<dbReference type="InterPro" id="IPR016186">
    <property type="entry name" value="C-type_lectin-like/link_sf"/>
</dbReference>
<dbReference type="GO" id="GO:0060218">
    <property type="term" value="P:hematopoietic stem cell differentiation"/>
    <property type="evidence" value="ECO:0007669"/>
    <property type="project" value="UniProtKB-ARBA"/>
</dbReference>
<dbReference type="PROSITE" id="PS00615">
    <property type="entry name" value="C_TYPE_LECTIN_1"/>
    <property type="match status" value="1"/>
</dbReference>
<dbReference type="FunFam" id="3.10.100.10:FF:000002">
    <property type="entry name" value="Hyaluronan proteoglycan link protein 1"/>
    <property type="match status" value="1"/>
</dbReference>
<dbReference type="PROSITE" id="PS00022">
    <property type="entry name" value="EGF_1"/>
    <property type="match status" value="2"/>
</dbReference>
<reference evidence="33" key="1">
    <citation type="submission" date="2023-09" db="UniProtKB">
        <authorList>
            <consortium name="Ensembl"/>
        </authorList>
    </citation>
    <scope>IDENTIFICATION</scope>
</reference>
<dbReference type="InterPro" id="IPR035976">
    <property type="entry name" value="Sushi/SCR/CCP_sf"/>
</dbReference>
<evidence type="ECO:0000256" key="27">
    <source>
        <dbReference type="SAM" id="SignalP"/>
    </source>
</evidence>
<dbReference type="GO" id="GO:0002052">
    <property type="term" value="P:positive regulation of neuroblast proliferation"/>
    <property type="evidence" value="ECO:0007669"/>
    <property type="project" value="TreeGrafter"/>
</dbReference>
<evidence type="ECO:0000259" key="30">
    <source>
        <dbReference type="PROSITE" id="PS50835"/>
    </source>
</evidence>
<dbReference type="CDD" id="cd00054">
    <property type="entry name" value="EGF_CA"/>
    <property type="match status" value="1"/>
</dbReference>
<dbReference type="SMART" id="SM00445">
    <property type="entry name" value="LINK"/>
    <property type="match status" value="2"/>
</dbReference>
<dbReference type="InterPro" id="IPR013106">
    <property type="entry name" value="Ig_V-set"/>
</dbReference>
<feature type="domain" description="EGF-like" evidence="28">
    <location>
        <begin position="1131"/>
        <end position="1167"/>
    </location>
</feature>
<evidence type="ECO:0000256" key="1">
    <source>
        <dbReference type="ARBA" id="ARBA00004504"/>
    </source>
</evidence>
<dbReference type="InterPro" id="IPR007110">
    <property type="entry name" value="Ig-like_dom"/>
</dbReference>
<dbReference type="GO" id="GO:0007155">
    <property type="term" value="P:cell adhesion"/>
    <property type="evidence" value="ECO:0007669"/>
    <property type="project" value="InterPro"/>
</dbReference>
<keyword evidence="13 23" id="KW-1015">Disulfide bond</keyword>
<evidence type="ECO:0000313" key="35">
    <source>
        <dbReference type="RefSeq" id="XP_005739200.1"/>
    </source>
</evidence>
<keyword evidence="7 24" id="KW-0768">Sushi</keyword>
<dbReference type="PRINTS" id="PR01265">
    <property type="entry name" value="LINKMODULE"/>
</dbReference>
<evidence type="ECO:0000256" key="17">
    <source>
        <dbReference type="ARBA" id="ARBA00023319"/>
    </source>
</evidence>
<dbReference type="PROSITE" id="PS50026">
    <property type="entry name" value="EGF_3"/>
    <property type="match status" value="2"/>
</dbReference>
<dbReference type="Ensembl" id="ENSPNYT00000014765.1">
    <property type="protein sequence ID" value="ENSPNYP00000014398.1"/>
    <property type="gene ID" value="ENSPNYG00000010888.1"/>
</dbReference>
<dbReference type="PROSITE" id="PS00010">
    <property type="entry name" value="ASX_HYDROXYL"/>
    <property type="match status" value="1"/>
</dbReference>
<dbReference type="GO" id="GO:0001750">
    <property type="term" value="C:photoreceptor outer segment"/>
    <property type="evidence" value="ECO:0007669"/>
    <property type="project" value="UniProtKB-SubCell"/>
</dbReference>
<keyword evidence="6 23" id="KW-0245">EGF-like domain</keyword>
<dbReference type="InterPro" id="IPR036179">
    <property type="entry name" value="Ig-like_dom_sf"/>
</dbReference>
<evidence type="ECO:0000256" key="10">
    <source>
        <dbReference type="ARBA" id="ARBA00022737"/>
    </source>
</evidence>
<dbReference type="GO" id="GO:0072534">
    <property type="term" value="C:perineuronal net"/>
    <property type="evidence" value="ECO:0007669"/>
    <property type="project" value="TreeGrafter"/>
</dbReference>
<dbReference type="RefSeq" id="XP_005739201.1">
    <property type="nucleotide sequence ID" value="XM_005739144.2"/>
</dbReference>
<dbReference type="GO" id="GO:0045202">
    <property type="term" value="C:synapse"/>
    <property type="evidence" value="ECO:0007669"/>
    <property type="project" value="TreeGrafter"/>
</dbReference>
<keyword evidence="8 27" id="KW-0732">Signal</keyword>
<dbReference type="GO" id="GO:1901222">
    <property type="term" value="P:regulation of non-canonical NF-kappaB signal transduction"/>
    <property type="evidence" value="ECO:0007669"/>
    <property type="project" value="UniProtKB-ARBA"/>
</dbReference>
<feature type="region of interest" description="Disordered" evidence="26">
    <location>
        <begin position="1371"/>
        <end position="1399"/>
    </location>
</feature>
<dbReference type="Proteomes" id="UP000695023">
    <property type="component" value="Unplaced"/>
</dbReference>
<dbReference type="PROSITE" id="PS50963">
    <property type="entry name" value="LINK_2"/>
    <property type="match status" value="2"/>
</dbReference>
<keyword evidence="15" id="KW-0966">Cell projection</keyword>
<dbReference type="GO" id="GO:0016020">
    <property type="term" value="C:membrane"/>
    <property type="evidence" value="ECO:0007669"/>
    <property type="project" value="UniProtKB-ARBA"/>
</dbReference>
<feature type="domain" description="Ig-like" evidence="30">
    <location>
        <begin position="25"/>
        <end position="161"/>
    </location>
</feature>
<name>A0A3B4FXT5_9CICH</name>
<dbReference type="GeneTree" id="ENSGT00940000156102"/>
<dbReference type="SMART" id="SM00034">
    <property type="entry name" value="CLECT"/>
    <property type="match status" value="1"/>
</dbReference>
<keyword evidence="4" id="KW-0964">Secreted</keyword>
<feature type="domain" description="Sushi" evidence="31">
    <location>
        <begin position="1298"/>
        <end position="1358"/>
    </location>
</feature>
<dbReference type="GO" id="GO:0010001">
    <property type="term" value="P:glial cell differentiation"/>
    <property type="evidence" value="ECO:0007669"/>
    <property type="project" value="TreeGrafter"/>
</dbReference>
<feature type="disulfide bond" evidence="23">
    <location>
        <begin position="1119"/>
        <end position="1128"/>
    </location>
</feature>
<feature type="compositionally biased region" description="Basic residues" evidence="26">
    <location>
        <begin position="1371"/>
        <end position="1386"/>
    </location>
</feature>
<dbReference type="SMART" id="SM00181">
    <property type="entry name" value="EGF"/>
    <property type="match status" value="2"/>
</dbReference>
<dbReference type="InterPro" id="IPR001881">
    <property type="entry name" value="EGF-like_Ca-bd_dom"/>
</dbReference>
<dbReference type="Pfam" id="PF00193">
    <property type="entry name" value="Xlink"/>
    <property type="match status" value="2"/>
</dbReference>
<keyword evidence="34" id="KW-1185">Reference proteome</keyword>
<feature type="region of interest" description="Disordered" evidence="26">
    <location>
        <begin position="833"/>
        <end position="873"/>
    </location>
</feature>
<evidence type="ECO:0000256" key="7">
    <source>
        <dbReference type="ARBA" id="ARBA00022659"/>
    </source>
</evidence>
<dbReference type="STRING" id="303518.ENSPNYP00000014398"/>
<comment type="function">
    <text evidence="18">May play a role in intercellular signaling and in connecting cells with the extracellular matrix. May take part in the regulation of cell motility, growth and differentiation. Binds hyaluronic acid.</text>
</comment>
<evidence type="ECO:0000256" key="12">
    <source>
        <dbReference type="ARBA" id="ARBA00022974"/>
    </source>
</evidence>
<dbReference type="FunFam" id="2.10.70.10:FF:000003">
    <property type="entry name" value="Versican core protein"/>
    <property type="match status" value="1"/>
</dbReference>
<gene>
    <name evidence="35 36" type="primary">LOC102206008</name>
</gene>
<evidence type="ECO:0000256" key="20">
    <source>
        <dbReference type="ARBA" id="ARBA00044230"/>
    </source>
</evidence>
<evidence type="ECO:0000256" key="26">
    <source>
        <dbReference type="SAM" id="MobiDB-lite"/>
    </source>
</evidence>
<evidence type="ECO:0000259" key="29">
    <source>
        <dbReference type="PROSITE" id="PS50041"/>
    </source>
</evidence>
<dbReference type="Gene3D" id="2.10.25.10">
    <property type="entry name" value="Laminin"/>
    <property type="match status" value="2"/>
</dbReference>
<dbReference type="GO" id="GO:0005540">
    <property type="term" value="F:hyaluronic acid binding"/>
    <property type="evidence" value="ECO:0007669"/>
    <property type="project" value="UniProtKB-KW"/>
</dbReference>
<dbReference type="SUPFAM" id="SSF57196">
    <property type="entry name" value="EGF/Laminin"/>
    <property type="match status" value="1"/>
</dbReference>
<organism evidence="33">
    <name type="scientific">Pundamilia nyererei</name>
    <dbReference type="NCBI Taxonomy" id="303518"/>
    <lineage>
        <taxon>Eukaryota</taxon>
        <taxon>Metazoa</taxon>
        <taxon>Chordata</taxon>
        <taxon>Craniata</taxon>
        <taxon>Vertebrata</taxon>
        <taxon>Euteleostomi</taxon>
        <taxon>Actinopterygii</taxon>
        <taxon>Neopterygii</taxon>
        <taxon>Teleostei</taxon>
        <taxon>Neoteleostei</taxon>
        <taxon>Acanthomorphata</taxon>
        <taxon>Ovalentaria</taxon>
        <taxon>Cichlomorphae</taxon>
        <taxon>Cichliformes</taxon>
        <taxon>Cichlidae</taxon>
        <taxon>African cichlids</taxon>
        <taxon>Pseudocrenilabrinae</taxon>
        <taxon>Haplochromini</taxon>
        <taxon>Pundamilia</taxon>
    </lineage>
</organism>
<feature type="disulfide bond" evidence="25">
    <location>
        <begin position="211"/>
        <end position="232"/>
    </location>
</feature>
<evidence type="ECO:0000256" key="4">
    <source>
        <dbReference type="ARBA" id="ARBA00022525"/>
    </source>
</evidence>
<dbReference type="InterPro" id="IPR000742">
    <property type="entry name" value="EGF"/>
</dbReference>
<evidence type="ECO:0000256" key="5">
    <source>
        <dbReference type="ARBA" id="ARBA00022530"/>
    </source>
</evidence>
<feature type="disulfide bond" evidence="24">
    <location>
        <begin position="1329"/>
        <end position="1356"/>
    </location>
</feature>
<evidence type="ECO:0000256" key="21">
    <source>
        <dbReference type="ARBA" id="ARBA00044263"/>
    </source>
</evidence>
<dbReference type="FunFam" id="2.10.25.10:FF:000472">
    <property type="entry name" value="Uncharacterized protein, isoform A"/>
    <property type="match status" value="1"/>
</dbReference>
<evidence type="ECO:0000256" key="24">
    <source>
        <dbReference type="PROSITE-ProRule" id="PRU00302"/>
    </source>
</evidence>
<dbReference type="PROSITE" id="PS01187">
    <property type="entry name" value="EGF_CA"/>
    <property type="match status" value="1"/>
</dbReference>
<dbReference type="FunFam" id="3.10.100.10:FF:000003">
    <property type="entry name" value="Versican core protein"/>
    <property type="match status" value="1"/>
</dbReference>
<dbReference type="PROSITE" id="PS50923">
    <property type="entry name" value="SUSHI"/>
    <property type="match status" value="1"/>
</dbReference>
<keyword evidence="11" id="KW-0106">Calcium</keyword>
<dbReference type="InterPro" id="IPR013783">
    <property type="entry name" value="Ig-like_fold"/>
</dbReference>
<dbReference type="Pfam" id="PF00008">
    <property type="entry name" value="EGF"/>
    <property type="match status" value="1"/>
</dbReference>
<evidence type="ECO:0000256" key="23">
    <source>
        <dbReference type="PROSITE-ProRule" id="PRU00076"/>
    </source>
</evidence>
<dbReference type="GO" id="GO:0007417">
    <property type="term" value="P:central nervous system development"/>
    <property type="evidence" value="ECO:0007669"/>
    <property type="project" value="TreeGrafter"/>
</dbReference>
<comment type="subcellular location">
    <subcellularLocation>
        <location evidence="1">Cell projection</location>
        <location evidence="1">Cilium</location>
        <location evidence="1">Photoreceptor outer segment</location>
    </subcellularLocation>
    <subcellularLocation>
        <location evidence="2">Secreted</location>
        <location evidence="2">Extracellular space</location>
        <location evidence="2">Extracellular matrix</location>
        <location evidence="2">Interphotoreceptor matrix</location>
    </subcellularLocation>
</comment>
<dbReference type="Gene3D" id="3.10.100.10">
    <property type="entry name" value="Mannose-Binding Protein A, subunit A"/>
    <property type="match status" value="3"/>
</dbReference>
<dbReference type="CDD" id="cd03520">
    <property type="entry name" value="Link_domain_CSPGs_modules_2_4"/>
    <property type="match status" value="1"/>
</dbReference>
<evidence type="ECO:0000259" key="32">
    <source>
        <dbReference type="PROSITE" id="PS50963"/>
    </source>
</evidence>
<dbReference type="CDD" id="cd00033">
    <property type="entry name" value="CCP"/>
    <property type="match status" value="1"/>
</dbReference>
<dbReference type="PANTHER" id="PTHR22804">
    <property type="entry name" value="AGGRECAN/VERSICAN PROTEOGLYCAN"/>
    <property type="match status" value="1"/>
</dbReference>
<keyword evidence="14" id="KW-0325">Glycoprotein</keyword>
<feature type="chain" id="PRO_5044590259" description="Versican core protein" evidence="27">
    <location>
        <begin position="19"/>
        <end position="1440"/>
    </location>
</feature>
<dbReference type="PROSITE" id="PS01241">
    <property type="entry name" value="LINK_1"/>
    <property type="match status" value="1"/>
</dbReference>
<evidence type="ECO:0000256" key="15">
    <source>
        <dbReference type="ARBA" id="ARBA00023273"/>
    </source>
</evidence>
<evidence type="ECO:0000256" key="13">
    <source>
        <dbReference type="ARBA" id="ARBA00023157"/>
    </source>
</evidence>
<dbReference type="RefSeq" id="XP_005739200.1">
    <property type="nucleotide sequence ID" value="XM_005739143.2"/>
</dbReference>
<dbReference type="GO" id="GO:0030246">
    <property type="term" value="F:carbohydrate binding"/>
    <property type="evidence" value="ECO:0007669"/>
    <property type="project" value="UniProtKB-KW"/>
</dbReference>
<dbReference type="Pfam" id="PF00084">
    <property type="entry name" value="Sushi"/>
    <property type="match status" value="1"/>
</dbReference>
<feature type="domain" description="C-type lectin" evidence="29">
    <location>
        <begin position="1180"/>
        <end position="1294"/>
    </location>
</feature>
<evidence type="ECO:0000256" key="8">
    <source>
        <dbReference type="ARBA" id="ARBA00022729"/>
    </source>
</evidence>
<dbReference type="FunFam" id="3.10.100.10:FF:000011">
    <property type="entry name" value="Aggrecan core protein"/>
    <property type="match status" value="1"/>
</dbReference>
<feature type="region of interest" description="Disordered" evidence="26">
    <location>
        <begin position="651"/>
        <end position="673"/>
    </location>
</feature>
<feature type="domain" description="Link" evidence="32">
    <location>
        <begin position="165"/>
        <end position="260"/>
    </location>
</feature>
<feature type="signal peptide" evidence="27">
    <location>
        <begin position="1"/>
        <end position="18"/>
    </location>
</feature>
<evidence type="ECO:0000256" key="9">
    <source>
        <dbReference type="ARBA" id="ARBA00022734"/>
    </source>
</evidence>
<dbReference type="InterPro" id="IPR003599">
    <property type="entry name" value="Ig_sub"/>
</dbReference>
<dbReference type="SMART" id="SM00409">
    <property type="entry name" value="IG"/>
    <property type="match status" value="1"/>
</dbReference>
<dbReference type="GO" id="GO:0001501">
    <property type="term" value="P:skeletal system development"/>
    <property type="evidence" value="ECO:0007669"/>
    <property type="project" value="TreeGrafter"/>
</dbReference>
<dbReference type="SUPFAM" id="SSF56436">
    <property type="entry name" value="C-type lectin-like"/>
    <property type="match status" value="3"/>
</dbReference>
<evidence type="ECO:0000313" key="36">
    <source>
        <dbReference type="RefSeq" id="XP_005739201.1"/>
    </source>
</evidence>
<dbReference type="InterPro" id="IPR050691">
    <property type="entry name" value="Hyaluronan_bind_Proteoglycan"/>
</dbReference>
<dbReference type="Gene3D" id="2.10.70.10">
    <property type="entry name" value="Complement Module, domain 1"/>
    <property type="match status" value="1"/>
</dbReference>
<keyword evidence="17" id="KW-0393">Immunoglobulin domain</keyword>
<evidence type="ECO:0000256" key="14">
    <source>
        <dbReference type="ARBA" id="ARBA00023180"/>
    </source>
</evidence>
<dbReference type="SMART" id="SM00032">
    <property type="entry name" value="CCP"/>
    <property type="match status" value="1"/>
</dbReference>
<evidence type="ECO:0000259" key="31">
    <source>
        <dbReference type="PROSITE" id="PS50923"/>
    </source>
</evidence>
<keyword evidence="12" id="KW-0654">Proteoglycan</keyword>
<feature type="domain" description="Link" evidence="32">
    <location>
        <begin position="266"/>
        <end position="363"/>
    </location>
</feature>
<dbReference type="PROSITE" id="PS50835">
    <property type="entry name" value="IG_LIKE"/>
    <property type="match status" value="1"/>
</dbReference>
<feature type="region of interest" description="Disordered" evidence="26">
    <location>
        <begin position="779"/>
        <end position="809"/>
    </location>
</feature>
<dbReference type="InterPro" id="IPR000538">
    <property type="entry name" value="Link_dom"/>
</dbReference>
<feature type="disulfide bond" evidence="23">
    <location>
        <begin position="1157"/>
        <end position="1166"/>
    </location>
</feature>
<keyword evidence="9" id="KW-0430">Lectin</keyword>